<organism evidence="14 15">
    <name type="scientific">Streptomyces brevispora</name>
    <dbReference type="NCBI Taxonomy" id="887462"/>
    <lineage>
        <taxon>Bacteria</taxon>
        <taxon>Bacillati</taxon>
        <taxon>Actinomycetota</taxon>
        <taxon>Actinomycetes</taxon>
        <taxon>Kitasatosporales</taxon>
        <taxon>Streptomycetaceae</taxon>
        <taxon>Streptomyces</taxon>
    </lineage>
</organism>
<evidence type="ECO:0000256" key="1">
    <source>
        <dbReference type="ARBA" id="ARBA00005380"/>
    </source>
</evidence>
<dbReference type="Proteomes" id="UP001330827">
    <property type="component" value="Chromosome"/>
</dbReference>
<dbReference type="RefSeq" id="WP_280118746.1">
    <property type="nucleotide sequence ID" value="NZ_CP109114.1"/>
</dbReference>
<dbReference type="InterPro" id="IPR011611">
    <property type="entry name" value="PfkB_dom"/>
</dbReference>
<dbReference type="InterPro" id="IPR002139">
    <property type="entry name" value="Ribo/fructo_kinase"/>
</dbReference>
<keyword evidence="7 12" id="KW-0418">Kinase</keyword>
<evidence type="ECO:0000313" key="15">
    <source>
        <dbReference type="Proteomes" id="UP001330827"/>
    </source>
</evidence>
<protein>
    <recommendedName>
        <fullName evidence="3 12">Ribokinase</fullName>
        <shortName evidence="12">RK</shortName>
        <ecNumber evidence="2 12">2.7.1.15</ecNumber>
    </recommendedName>
</protein>
<feature type="binding site" evidence="12">
    <location>
        <position position="160"/>
    </location>
    <ligand>
        <name>substrate</name>
    </ligand>
</feature>
<dbReference type="Gene3D" id="3.40.1190.20">
    <property type="match status" value="1"/>
</dbReference>
<keyword evidence="8 12" id="KW-0067">ATP-binding</keyword>
<reference evidence="14 15" key="1">
    <citation type="submission" date="2022-10" db="EMBL/GenBank/DDBJ databases">
        <title>The complete genomes of actinobacterial strains from the NBC collection.</title>
        <authorList>
            <person name="Joergensen T.S."/>
            <person name="Alvarez Arevalo M."/>
            <person name="Sterndorff E.B."/>
            <person name="Faurdal D."/>
            <person name="Vuksanovic O."/>
            <person name="Mourched A.-S."/>
            <person name="Charusanti P."/>
            <person name="Shaw S."/>
            <person name="Blin K."/>
            <person name="Weber T."/>
        </authorList>
    </citation>
    <scope>NUCLEOTIDE SEQUENCE [LARGE SCALE GENOMIC DNA]</scope>
    <source>
        <strain evidence="14 15">NBC 01769</strain>
    </source>
</reference>
<accession>A0ABZ1G7I1</accession>
<name>A0ABZ1G7I1_9ACTN</name>
<gene>
    <name evidence="12" type="primary">rbsK</name>
    <name evidence="14" type="ORF">OIE64_22000</name>
</gene>
<evidence type="ECO:0000256" key="7">
    <source>
        <dbReference type="ARBA" id="ARBA00022777"/>
    </source>
</evidence>
<feature type="binding site" evidence="12">
    <location>
        <position position="303"/>
    </location>
    <ligand>
        <name>K(+)</name>
        <dbReference type="ChEBI" id="CHEBI:29103"/>
    </ligand>
</feature>
<evidence type="ECO:0000259" key="13">
    <source>
        <dbReference type="Pfam" id="PF00294"/>
    </source>
</evidence>
<feature type="active site" description="Proton acceptor" evidence="12">
    <location>
        <position position="273"/>
    </location>
</feature>
<evidence type="ECO:0000256" key="12">
    <source>
        <dbReference type="HAMAP-Rule" id="MF_01987"/>
    </source>
</evidence>
<dbReference type="PRINTS" id="PR00990">
    <property type="entry name" value="RIBOKINASE"/>
</dbReference>
<keyword evidence="5 12" id="KW-0479">Metal-binding</keyword>
<comment type="activity regulation">
    <text evidence="12">Activated by a monovalent cation that binds near, but not in, the active site. The most likely occupant of the site in vivo is potassium. Ion binding induces a conformational change that may alter substrate affinity.</text>
</comment>
<dbReference type="PROSITE" id="PS00584">
    <property type="entry name" value="PFKB_KINASES_2"/>
    <property type="match status" value="1"/>
</dbReference>
<evidence type="ECO:0000313" key="14">
    <source>
        <dbReference type="EMBL" id="WSC15241.1"/>
    </source>
</evidence>
<evidence type="ECO:0000256" key="3">
    <source>
        <dbReference type="ARBA" id="ARBA00016943"/>
    </source>
</evidence>
<comment type="pathway">
    <text evidence="12">Carbohydrate metabolism; D-ribose degradation; D-ribose 5-phosphate from beta-D-ribopyranose: step 2/2.</text>
</comment>
<dbReference type="SUPFAM" id="SSF53613">
    <property type="entry name" value="Ribokinase-like"/>
    <property type="match status" value="1"/>
</dbReference>
<comment type="cofactor">
    <cofactor evidence="12">
        <name>Mg(2+)</name>
        <dbReference type="ChEBI" id="CHEBI:18420"/>
    </cofactor>
    <text evidence="12">Requires a divalent cation, most likely magnesium in vivo, as an electrophilic catalyst to aid phosphoryl group transfer. It is the chelate of the metal and the nucleotide that is the actual substrate.</text>
</comment>
<dbReference type="PANTHER" id="PTHR10584:SF166">
    <property type="entry name" value="RIBOKINASE"/>
    <property type="match status" value="1"/>
</dbReference>
<feature type="binding site" evidence="12">
    <location>
        <position position="308"/>
    </location>
    <ligand>
        <name>K(+)</name>
        <dbReference type="ChEBI" id="CHEBI:29103"/>
    </ligand>
</feature>
<keyword evidence="11 12" id="KW-0119">Carbohydrate metabolism</keyword>
<keyword evidence="6 12" id="KW-0547">Nucleotide-binding</keyword>
<evidence type="ECO:0000256" key="6">
    <source>
        <dbReference type="ARBA" id="ARBA00022741"/>
    </source>
</evidence>
<evidence type="ECO:0000256" key="9">
    <source>
        <dbReference type="ARBA" id="ARBA00022842"/>
    </source>
</evidence>
<proteinExistence type="inferred from homology"/>
<feature type="binding site" evidence="12">
    <location>
        <position position="269"/>
    </location>
    <ligand>
        <name>K(+)</name>
        <dbReference type="ChEBI" id="CHEBI:29103"/>
    </ligand>
</feature>
<dbReference type="InterPro" id="IPR029056">
    <property type="entry name" value="Ribokinase-like"/>
</dbReference>
<keyword evidence="4 12" id="KW-0808">Transferase</keyword>
<dbReference type="EC" id="2.7.1.15" evidence="2 12"/>
<comment type="catalytic activity">
    <reaction evidence="12">
        <text>D-ribose + ATP = D-ribose 5-phosphate + ADP + H(+)</text>
        <dbReference type="Rhea" id="RHEA:13697"/>
        <dbReference type="ChEBI" id="CHEBI:15378"/>
        <dbReference type="ChEBI" id="CHEBI:30616"/>
        <dbReference type="ChEBI" id="CHEBI:47013"/>
        <dbReference type="ChEBI" id="CHEBI:78346"/>
        <dbReference type="ChEBI" id="CHEBI:456216"/>
        <dbReference type="EC" id="2.7.1.15"/>
    </reaction>
</comment>
<evidence type="ECO:0000256" key="8">
    <source>
        <dbReference type="ARBA" id="ARBA00022840"/>
    </source>
</evidence>
<dbReference type="Pfam" id="PF00294">
    <property type="entry name" value="PfkB"/>
    <property type="match status" value="1"/>
</dbReference>
<feature type="binding site" evidence="12">
    <location>
        <begin position="240"/>
        <end position="245"/>
    </location>
    <ligand>
        <name>ATP</name>
        <dbReference type="ChEBI" id="CHEBI:30616"/>
    </ligand>
</feature>
<keyword evidence="10 12" id="KW-0630">Potassium</keyword>
<feature type="binding site" evidence="12">
    <location>
        <position position="306"/>
    </location>
    <ligand>
        <name>K(+)</name>
        <dbReference type="ChEBI" id="CHEBI:29103"/>
    </ligand>
</feature>
<dbReference type="InterPro" id="IPR011877">
    <property type="entry name" value="Ribokinase"/>
</dbReference>
<keyword evidence="15" id="KW-1185">Reference proteome</keyword>
<evidence type="ECO:0000256" key="5">
    <source>
        <dbReference type="ARBA" id="ARBA00022723"/>
    </source>
</evidence>
<comment type="subunit">
    <text evidence="12">Homodimer.</text>
</comment>
<comment type="similarity">
    <text evidence="12">Belongs to the carbohydrate kinase PfkB family. Ribokinase subfamily.</text>
</comment>
<dbReference type="PANTHER" id="PTHR10584">
    <property type="entry name" value="SUGAR KINASE"/>
    <property type="match status" value="1"/>
</dbReference>
<comment type="subcellular location">
    <subcellularLocation>
        <location evidence="12">Cytoplasm</location>
    </subcellularLocation>
</comment>
<comment type="similarity">
    <text evidence="1">Belongs to the carbohydrate kinase pfkB family.</text>
</comment>
<evidence type="ECO:0000256" key="10">
    <source>
        <dbReference type="ARBA" id="ARBA00022958"/>
    </source>
</evidence>
<feature type="binding site" evidence="12">
    <location>
        <begin position="272"/>
        <end position="273"/>
    </location>
    <ligand>
        <name>ATP</name>
        <dbReference type="ChEBI" id="CHEBI:30616"/>
    </ligand>
</feature>
<feature type="binding site" evidence="12">
    <location>
        <position position="273"/>
    </location>
    <ligand>
        <name>substrate</name>
    </ligand>
</feature>
<keyword evidence="12" id="KW-0963">Cytoplasm</keyword>
<feature type="binding site" evidence="12">
    <location>
        <begin position="60"/>
        <end position="64"/>
    </location>
    <ligand>
        <name>substrate</name>
    </ligand>
</feature>
<comment type="function">
    <text evidence="12">Catalyzes the phosphorylation of ribose at O-5 in a reaction requiring ATP and magnesium. The resulting D-ribose-5-phosphate can then be used either for sythesis of nucleotides, histidine, and tryptophan, or as a component of the pentose phosphate pathway.</text>
</comment>
<dbReference type="CDD" id="cd01174">
    <property type="entry name" value="ribokinase"/>
    <property type="match status" value="1"/>
</dbReference>
<dbReference type="InterPro" id="IPR002173">
    <property type="entry name" value="Carboh/pur_kinase_PfkB_CS"/>
</dbReference>
<evidence type="ECO:0000256" key="11">
    <source>
        <dbReference type="ARBA" id="ARBA00023277"/>
    </source>
</evidence>
<feature type="binding site" evidence="12">
    <location>
        <position position="267"/>
    </location>
    <ligand>
        <name>K(+)</name>
        <dbReference type="ChEBI" id="CHEBI:29103"/>
    </ligand>
</feature>
<dbReference type="EMBL" id="CP109114">
    <property type="protein sequence ID" value="WSC15241.1"/>
    <property type="molecule type" value="Genomic_DNA"/>
</dbReference>
<evidence type="ECO:0000256" key="2">
    <source>
        <dbReference type="ARBA" id="ARBA00012035"/>
    </source>
</evidence>
<feature type="domain" description="Carbohydrate kinase PfkB" evidence="13">
    <location>
        <begin position="24"/>
        <end position="315"/>
    </location>
</feature>
<feature type="binding site" evidence="12">
    <location>
        <position position="204"/>
    </location>
    <ligand>
        <name>ATP</name>
        <dbReference type="ChEBI" id="CHEBI:30616"/>
    </ligand>
</feature>
<keyword evidence="9 12" id="KW-0460">Magnesium</keyword>
<comment type="caution">
    <text evidence="12">Lacks conserved residue(s) required for the propagation of feature annotation.</text>
</comment>
<evidence type="ECO:0000256" key="4">
    <source>
        <dbReference type="ARBA" id="ARBA00022679"/>
    </source>
</evidence>
<sequence>MDIAVHSLQLFIVVPIQSGGASVKIAVVGSYGAGLTMRVPKSPAAGETVSGGVFDPGPGGKGSNQAIGAARLGAEVSLLTAVGDDDFGREARALWQREGVGAEHVVTARNPTMVGFILVEPSGENRIAIAPGALDELGAAAVEPFRAEIASADVLVVSMEIPEEAVVAALRAGREAGTTTLLNPAPARPLPEDVWPLIDVITPNQTEAPVLLGLGAGHGLGDEELVRALQERTSGAAVLTRGGEGALIAQAAGVTRVPPHPAASVVDTTGAGDSFTAALAVALAEGHDLDRAVGYAAVAGAHTVSIAGVIPALPNRDQLNALIGTAR</sequence>
<dbReference type="HAMAP" id="MF_01987">
    <property type="entry name" value="Ribokinase"/>
    <property type="match status" value="1"/>
</dbReference>